<dbReference type="InterPro" id="IPR015946">
    <property type="entry name" value="KH_dom-like_a/b"/>
</dbReference>
<dbReference type="RefSeq" id="WP_168071746.1">
    <property type="nucleotide sequence ID" value="NZ_BAAAQJ010000003.1"/>
</dbReference>
<dbReference type="PANTHER" id="PTHR35368:SF1">
    <property type="entry name" value="HYDROPEROXIDE REDUCTASE"/>
    <property type="match status" value="1"/>
</dbReference>
<dbReference type="Proteomes" id="UP000653674">
    <property type="component" value="Unassembled WGS sequence"/>
</dbReference>
<evidence type="ECO:0000313" key="1">
    <source>
        <dbReference type="EMBL" id="GIG73092.1"/>
    </source>
</evidence>
<name>A0A8J3LHK2_9ACTN</name>
<proteinExistence type="predicted"/>
<dbReference type="InterPro" id="IPR052924">
    <property type="entry name" value="OsmC/Ohr_hydroprdx_reductase"/>
</dbReference>
<dbReference type="PANTHER" id="PTHR35368">
    <property type="entry name" value="HYDROPEROXIDE REDUCTASE"/>
    <property type="match status" value="1"/>
</dbReference>
<accession>A0A8J3LHK2</accession>
<dbReference type="Pfam" id="PF02566">
    <property type="entry name" value="OsmC"/>
    <property type="match status" value="1"/>
</dbReference>
<keyword evidence="2" id="KW-1185">Reference proteome</keyword>
<evidence type="ECO:0008006" key="3">
    <source>
        <dbReference type="Google" id="ProtNLM"/>
    </source>
</evidence>
<dbReference type="EMBL" id="BONU01000007">
    <property type="protein sequence ID" value="GIG73092.1"/>
    <property type="molecule type" value="Genomic_DNA"/>
</dbReference>
<gene>
    <name evidence="1" type="ORF">Pfl04_14960</name>
</gene>
<comment type="caution">
    <text evidence="1">The sequence shown here is derived from an EMBL/GenBank/DDBJ whole genome shotgun (WGS) entry which is preliminary data.</text>
</comment>
<dbReference type="AlphaFoldDB" id="A0A8J3LHK2"/>
<dbReference type="SUPFAM" id="SSF82784">
    <property type="entry name" value="OsmC-like"/>
    <property type="match status" value="1"/>
</dbReference>
<reference evidence="1" key="1">
    <citation type="submission" date="2021-01" db="EMBL/GenBank/DDBJ databases">
        <title>Whole genome shotgun sequence of Planosporangium flavigriseum NBRC 105377.</title>
        <authorList>
            <person name="Komaki H."/>
            <person name="Tamura T."/>
        </authorList>
    </citation>
    <scope>NUCLEOTIDE SEQUENCE</scope>
    <source>
        <strain evidence="1">NBRC 105377</strain>
    </source>
</reference>
<protein>
    <recommendedName>
        <fullName evidence="3">OsmC family peroxiredoxin</fullName>
    </recommendedName>
</protein>
<sequence>MSTRTVNAEWLGGYQVRVDAGRFDLRVDEPESVGGTDTGPQPTDYLLASVASCFALALVYSARKRSVELPSAQVTVTGTYDGPRFADIAIEVVTGLPDEDAERLIASAERVCYVTNTLRRPPTITVHHRAGQAS</sequence>
<evidence type="ECO:0000313" key="2">
    <source>
        <dbReference type="Proteomes" id="UP000653674"/>
    </source>
</evidence>
<dbReference type="InterPro" id="IPR036102">
    <property type="entry name" value="OsmC/Ohrsf"/>
</dbReference>
<dbReference type="Gene3D" id="3.30.300.20">
    <property type="match status" value="1"/>
</dbReference>
<organism evidence="1 2">
    <name type="scientific">Planosporangium flavigriseum</name>
    <dbReference type="NCBI Taxonomy" id="373681"/>
    <lineage>
        <taxon>Bacteria</taxon>
        <taxon>Bacillati</taxon>
        <taxon>Actinomycetota</taxon>
        <taxon>Actinomycetes</taxon>
        <taxon>Micromonosporales</taxon>
        <taxon>Micromonosporaceae</taxon>
        <taxon>Planosporangium</taxon>
    </lineage>
</organism>
<dbReference type="InterPro" id="IPR003718">
    <property type="entry name" value="OsmC/Ohr_fam"/>
</dbReference>